<proteinExistence type="predicted"/>
<dbReference type="EMBL" id="AAOG01000005">
    <property type="protein sequence ID" value="EAR11665.1"/>
    <property type="molecule type" value="Genomic_DNA"/>
</dbReference>
<name>A4C2Z1_9FLAO</name>
<keyword evidence="2" id="KW-1185">Reference proteome</keyword>
<keyword evidence="1" id="KW-0687">Ribonucleoprotein</keyword>
<dbReference type="STRING" id="313594.PI23P_00625"/>
<keyword evidence="1" id="KW-0689">Ribosomal protein</keyword>
<evidence type="ECO:0000313" key="2">
    <source>
        <dbReference type="Proteomes" id="UP000003053"/>
    </source>
</evidence>
<accession>A4C2Z1</accession>
<dbReference type="AlphaFoldDB" id="A4C2Z1"/>
<protein>
    <submittedName>
        <fullName evidence="1">30S ribosomal protein S10</fullName>
    </submittedName>
</protein>
<sequence>MSGAFRERKTEKTKSALTLFALFFLHEILRKEMKHTFQKHNY</sequence>
<reference evidence="1 2" key="1">
    <citation type="submission" date="2006-02" db="EMBL/GenBank/DDBJ databases">
        <authorList>
            <person name="Murray A."/>
            <person name="Staley J."/>
            <person name="Ferriera S."/>
            <person name="Johnson J."/>
            <person name="Kravitz S."/>
            <person name="Halpern A."/>
            <person name="Remington K."/>
            <person name="Beeson K."/>
            <person name="Tran B."/>
            <person name="Rogers Y.-H."/>
            <person name="Friedman R."/>
            <person name="Venter J.C."/>
        </authorList>
    </citation>
    <scope>NUCLEOTIDE SEQUENCE [LARGE SCALE GENOMIC DNA]</scope>
    <source>
        <strain evidence="1 2">23-P</strain>
    </source>
</reference>
<dbReference type="Proteomes" id="UP000003053">
    <property type="component" value="Unassembled WGS sequence"/>
</dbReference>
<dbReference type="HOGENOM" id="CLU_3255578_0_0_10"/>
<gene>
    <name evidence="1" type="ORF">PI23P_00625</name>
</gene>
<comment type="caution">
    <text evidence="1">The sequence shown here is derived from an EMBL/GenBank/DDBJ whole genome shotgun (WGS) entry which is preliminary data.</text>
</comment>
<dbReference type="GO" id="GO:0005840">
    <property type="term" value="C:ribosome"/>
    <property type="evidence" value="ECO:0007669"/>
    <property type="project" value="UniProtKB-KW"/>
</dbReference>
<evidence type="ECO:0000313" key="1">
    <source>
        <dbReference type="EMBL" id="EAR11665.1"/>
    </source>
</evidence>
<organism evidence="1 2">
    <name type="scientific">Polaribacter irgensii 23-P</name>
    <dbReference type="NCBI Taxonomy" id="313594"/>
    <lineage>
        <taxon>Bacteria</taxon>
        <taxon>Pseudomonadati</taxon>
        <taxon>Bacteroidota</taxon>
        <taxon>Flavobacteriia</taxon>
        <taxon>Flavobacteriales</taxon>
        <taxon>Flavobacteriaceae</taxon>
    </lineage>
</organism>